<gene>
    <name evidence="3" type="ORF">GCM10011323_19620</name>
</gene>
<dbReference type="SMART" id="SM01065">
    <property type="entry name" value="CBM_2"/>
    <property type="match status" value="1"/>
</dbReference>
<dbReference type="Gene3D" id="2.60.40.10">
    <property type="entry name" value="Immunoglobulins"/>
    <property type="match status" value="1"/>
</dbReference>
<proteinExistence type="predicted"/>
<evidence type="ECO:0000313" key="3">
    <source>
        <dbReference type="EMBL" id="GGG15277.1"/>
    </source>
</evidence>
<dbReference type="EMBL" id="BMFP01000003">
    <property type="protein sequence ID" value="GGG15277.1"/>
    <property type="molecule type" value="Genomic_DNA"/>
</dbReference>
<name>A0ABQ1W5J3_9BACT</name>
<evidence type="ECO:0000256" key="1">
    <source>
        <dbReference type="SAM" id="SignalP"/>
    </source>
</evidence>
<feature type="domain" description="CBM20" evidence="2">
    <location>
        <begin position="21"/>
        <end position="125"/>
    </location>
</feature>
<sequence length="380" mass="42826">MRCFLLTLLAVFCLCLPVRGQQRPDSVRVTFRVNAATLPDSQRVYLSGSTPALGNWQPDKVALHPVGGHVWEKTLYLKEPSVAYKFTLGSWETEATDANGKPLPNFSLQLDGDTTMEHELKHWLKKEARKITGGITGTVRYHHNLTADSLKPRDLIVWLPPGYEEGSKRYPVLYMHDGQNVFDPATSSFGVDWRVDEIADSLIRSRQMKPAIIVGIYNSPDRMEEYVPGAKGSAYVDFVVNKVKPLIDQSYRTKPGTKHTLTGGSSAGGIMAFMLAWEFPQVFGKALCMSPAFKIMHIDYVKDVQAYSGKKKKLKFYIDNGGIDLEARLQPGIDEMLQELQQKGYREGKDYVWILDKEAQHNEAAWSKRLPRALTFLLGK</sequence>
<protein>
    <submittedName>
        <fullName evidence="3">Phosphonate ABC transporter ATP-binding protein</fullName>
    </submittedName>
</protein>
<evidence type="ECO:0000259" key="2">
    <source>
        <dbReference type="PROSITE" id="PS51166"/>
    </source>
</evidence>
<organism evidence="3 4">
    <name type="scientific">Pontibacter amylolyticus</name>
    <dbReference type="NCBI Taxonomy" id="1424080"/>
    <lineage>
        <taxon>Bacteria</taxon>
        <taxon>Pseudomonadati</taxon>
        <taxon>Bacteroidota</taxon>
        <taxon>Cytophagia</taxon>
        <taxon>Cytophagales</taxon>
        <taxon>Hymenobacteraceae</taxon>
        <taxon>Pontibacter</taxon>
    </lineage>
</organism>
<dbReference type="PANTHER" id="PTHR48098:SF6">
    <property type="entry name" value="FERRI-BACILLIBACTIN ESTERASE BESA"/>
    <property type="match status" value="1"/>
</dbReference>
<dbReference type="InterPro" id="IPR013784">
    <property type="entry name" value="Carb-bd-like_fold"/>
</dbReference>
<reference evidence="4" key="1">
    <citation type="journal article" date="2019" name="Int. J. Syst. Evol. Microbiol.">
        <title>The Global Catalogue of Microorganisms (GCM) 10K type strain sequencing project: providing services to taxonomists for standard genome sequencing and annotation.</title>
        <authorList>
            <consortium name="The Broad Institute Genomics Platform"/>
            <consortium name="The Broad Institute Genome Sequencing Center for Infectious Disease"/>
            <person name="Wu L."/>
            <person name="Ma J."/>
        </authorList>
    </citation>
    <scope>NUCLEOTIDE SEQUENCE [LARGE SCALE GENOMIC DNA]</scope>
    <source>
        <strain evidence="4">CGMCC 1.12749</strain>
    </source>
</reference>
<dbReference type="InterPro" id="IPR000801">
    <property type="entry name" value="Esterase-like"/>
</dbReference>
<keyword evidence="4" id="KW-1185">Reference proteome</keyword>
<accession>A0ABQ1W5J3</accession>
<dbReference type="GO" id="GO:0005524">
    <property type="term" value="F:ATP binding"/>
    <property type="evidence" value="ECO:0007669"/>
    <property type="project" value="UniProtKB-KW"/>
</dbReference>
<evidence type="ECO:0000313" key="4">
    <source>
        <dbReference type="Proteomes" id="UP000634043"/>
    </source>
</evidence>
<dbReference type="InterPro" id="IPR013783">
    <property type="entry name" value="Ig-like_fold"/>
</dbReference>
<dbReference type="SUPFAM" id="SSF49452">
    <property type="entry name" value="Starch-binding domain-like"/>
    <property type="match status" value="1"/>
</dbReference>
<dbReference type="Pfam" id="PF00686">
    <property type="entry name" value="CBM_20"/>
    <property type="match status" value="1"/>
</dbReference>
<keyword evidence="3" id="KW-0547">Nucleotide-binding</keyword>
<keyword evidence="1" id="KW-0732">Signal</keyword>
<dbReference type="Proteomes" id="UP000634043">
    <property type="component" value="Unassembled WGS sequence"/>
</dbReference>
<dbReference type="Gene3D" id="3.40.50.1820">
    <property type="entry name" value="alpha/beta hydrolase"/>
    <property type="match status" value="1"/>
</dbReference>
<keyword evidence="3" id="KW-0067">ATP-binding</keyword>
<dbReference type="SUPFAM" id="SSF53474">
    <property type="entry name" value="alpha/beta-Hydrolases"/>
    <property type="match status" value="1"/>
</dbReference>
<dbReference type="InterPro" id="IPR050583">
    <property type="entry name" value="Mycobacterial_A85_antigen"/>
</dbReference>
<feature type="chain" id="PRO_5047006729" evidence="1">
    <location>
        <begin position="21"/>
        <end position="380"/>
    </location>
</feature>
<dbReference type="Pfam" id="PF00756">
    <property type="entry name" value="Esterase"/>
    <property type="match status" value="1"/>
</dbReference>
<dbReference type="InterPro" id="IPR029058">
    <property type="entry name" value="AB_hydrolase_fold"/>
</dbReference>
<dbReference type="InterPro" id="IPR002044">
    <property type="entry name" value="CBM20"/>
</dbReference>
<dbReference type="PROSITE" id="PS51166">
    <property type="entry name" value="CBM20"/>
    <property type="match status" value="1"/>
</dbReference>
<dbReference type="PANTHER" id="PTHR48098">
    <property type="entry name" value="ENTEROCHELIN ESTERASE-RELATED"/>
    <property type="match status" value="1"/>
</dbReference>
<comment type="caution">
    <text evidence="3">The sequence shown here is derived from an EMBL/GenBank/DDBJ whole genome shotgun (WGS) entry which is preliminary data.</text>
</comment>
<feature type="signal peptide" evidence="1">
    <location>
        <begin position="1"/>
        <end position="20"/>
    </location>
</feature>
<dbReference type="RefSeq" id="WP_188501357.1">
    <property type="nucleotide sequence ID" value="NZ_BMFP01000003.1"/>
</dbReference>